<organism evidence="1 2">
    <name type="scientific">Chryseobacterium aquifrigidense</name>
    <dbReference type="NCBI Taxonomy" id="558021"/>
    <lineage>
        <taxon>Bacteria</taxon>
        <taxon>Pseudomonadati</taxon>
        <taxon>Bacteroidota</taxon>
        <taxon>Flavobacteriia</taxon>
        <taxon>Flavobacteriales</taxon>
        <taxon>Weeksellaceae</taxon>
        <taxon>Chryseobacterium group</taxon>
        <taxon>Chryseobacterium</taxon>
    </lineage>
</organism>
<gene>
    <name evidence="1" type="ORF">FB551_1330</name>
</gene>
<dbReference type="Proteomes" id="UP000316437">
    <property type="component" value="Unassembled WGS sequence"/>
</dbReference>
<evidence type="ECO:0000313" key="1">
    <source>
        <dbReference type="EMBL" id="TQM21639.1"/>
    </source>
</evidence>
<reference evidence="1 2" key="1">
    <citation type="submission" date="2019-06" db="EMBL/GenBank/DDBJ databases">
        <title>Sorghum-associated microbial communities from plants grown in Nebraska, USA.</title>
        <authorList>
            <person name="Schachtman D."/>
        </authorList>
    </citation>
    <scope>NUCLEOTIDE SEQUENCE [LARGE SCALE GENOMIC DNA]</scope>
    <source>
        <strain evidence="1 2">110</strain>
    </source>
</reference>
<evidence type="ECO:0000313" key="2">
    <source>
        <dbReference type="Proteomes" id="UP000316437"/>
    </source>
</evidence>
<keyword evidence="2" id="KW-1185">Reference proteome</keyword>
<dbReference type="EMBL" id="VFPD01000001">
    <property type="protein sequence ID" value="TQM21639.1"/>
    <property type="molecule type" value="Genomic_DNA"/>
</dbReference>
<protein>
    <submittedName>
        <fullName evidence="1">Uncharacterized protein</fullName>
    </submittedName>
</protein>
<name>A0A543EJC6_9FLAO</name>
<sequence>MLFNKVSKDYDCVVDEALDYTPLKRINCKI</sequence>
<comment type="caution">
    <text evidence="1">The sequence shown here is derived from an EMBL/GenBank/DDBJ whole genome shotgun (WGS) entry which is preliminary data.</text>
</comment>
<proteinExistence type="predicted"/>
<dbReference type="AlphaFoldDB" id="A0A543EJC6"/>
<accession>A0A543EJC6</accession>